<evidence type="ECO:0000313" key="2">
    <source>
        <dbReference type="EMBL" id="RAK61502.1"/>
    </source>
</evidence>
<proteinExistence type="predicted"/>
<protein>
    <recommendedName>
        <fullName evidence="4">DUF4345 domain-containing protein</fullName>
    </recommendedName>
</protein>
<evidence type="ECO:0008006" key="4">
    <source>
        <dbReference type="Google" id="ProtNLM"/>
    </source>
</evidence>
<name>A0A328B220_9CAUL</name>
<dbReference type="RefSeq" id="WP_111458793.1">
    <property type="nucleotide sequence ID" value="NZ_QFYP01000001.1"/>
</dbReference>
<dbReference type="Proteomes" id="UP000249842">
    <property type="component" value="Unassembled WGS sequence"/>
</dbReference>
<reference evidence="3" key="1">
    <citation type="submission" date="2018-05" db="EMBL/GenBank/DDBJ databases">
        <authorList>
            <person name="Li X."/>
        </authorList>
    </citation>
    <scope>NUCLEOTIDE SEQUENCE [LARGE SCALE GENOMIC DNA]</scope>
    <source>
        <strain evidence="3">HKS-05</strain>
    </source>
</reference>
<dbReference type="AlphaFoldDB" id="A0A328B220"/>
<keyword evidence="1" id="KW-0812">Transmembrane</keyword>
<feature type="transmembrane region" description="Helical" evidence="1">
    <location>
        <begin position="97"/>
        <end position="116"/>
    </location>
</feature>
<dbReference type="EMBL" id="QFYP01000001">
    <property type="protein sequence ID" value="RAK61502.1"/>
    <property type="molecule type" value="Genomic_DNA"/>
</dbReference>
<feature type="transmembrane region" description="Helical" evidence="1">
    <location>
        <begin position="41"/>
        <end position="60"/>
    </location>
</feature>
<gene>
    <name evidence="2" type="ORF">DJ021_17680</name>
</gene>
<sequence length="121" mass="13284">MTFAKWVFTLAGIYGLIVLTPFLFLEKAIGQASAPITHPEYFYGFLGAALTFQVLFLLVGRDPVGLRRVMPVAVLEKLVWGVVVYALAAQGRVPAPVVGFATLDLVWGALFVACWLRTRRA</sequence>
<comment type="caution">
    <text evidence="2">The sequence shown here is derived from an EMBL/GenBank/DDBJ whole genome shotgun (WGS) entry which is preliminary data.</text>
</comment>
<keyword evidence="3" id="KW-1185">Reference proteome</keyword>
<keyword evidence="1" id="KW-0472">Membrane</keyword>
<organism evidence="2 3">
    <name type="scientific">Phenylobacterium hankyongense</name>
    <dbReference type="NCBI Taxonomy" id="1813876"/>
    <lineage>
        <taxon>Bacteria</taxon>
        <taxon>Pseudomonadati</taxon>
        <taxon>Pseudomonadota</taxon>
        <taxon>Alphaproteobacteria</taxon>
        <taxon>Caulobacterales</taxon>
        <taxon>Caulobacteraceae</taxon>
        <taxon>Phenylobacterium</taxon>
    </lineage>
</organism>
<evidence type="ECO:0000313" key="3">
    <source>
        <dbReference type="Proteomes" id="UP000249842"/>
    </source>
</evidence>
<evidence type="ECO:0000256" key="1">
    <source>
        <dbReference type="SAM" id="Phobius"/>
    </source>
</evidence>
<feature type="transmembrane region" description="Helical" evidence="1">
    <location>
        <begin position="7"/>
        <end position="29"/>
    </location>
</feature>
<dbReference type="OrthoDB" id="7408369at2"/>
<accession>A0A328B220</accession>
<keyword evidence="1" id="KW-1133">Transmembrane helix</keyword>
<feature type="transmembrane region" description="Helical" evidence="1">
    <location>
        <begin position="72"/>
        <end position="91"/>
    </location>
</feature>